<evidence type="ECO:0000313" key="4">
    <source>
        <dbReference type="Proteomes" id="UP000288071"/>
    </source>
</evidence>
<keyword evidence="4" id="KW-1185">Reference proteome</keyword>
<evidence type="ECO:0000256" key="2">
    <source>
        <dbReference type="PROSITE-ProRule" id="PRU01282"/>
    </source>
</evidence>
<dbReference type="InterPro" id="IPR006660">
    <property type="entry name" value="Arsenate_reductase-like"/>
</dbReference>
<comment type="caution">
    <text evidence="3">The sequence shown here is derived from an EMBL/GenBank/DDBJ whole genome shotgun (WGS) entry which is preliminary data.</text>
</comment>
<dbReference type="Gene3D" id="3.40.30.10">
    <property type="entry name" value="Glutaredoxin"/>
    <property type="match status" value="1"/>
</dbReference>
<protein>
    <submittedName>
        <fullName evidence="3">Arsenate reductase</fullName>
    </submittedName>
</protein>
<dbReference type="Proteomes" id="UP000288071">
    <property type="component" value="Unassembled WGS sequence"/>
</dbReference>
<evidence type="ECO:0000256" key="1">
    <source>
        <dbReference type="ARBA" id="ARBA00007198"/>
    </source>
</evidence>
<dbReference type="PROSITE" id="PS51353">
    <property type="entry name" value="ARSC"/>
    <property type="match status" value="1"/>
</dbReference>
<reference evidence="4" key="2">
    <citation type="submission" date="2019-01" db="EMBL/GenBank/DDBJ databases">
        <title>Sinorhodobacter populi sp. nov. isolated from the symptomatic bark tissue of Populus euramericana canker.</title>
        <authorList>
            <person name="Li Y."/>
        </authorList>
    </citation>
    <scope>NUCLEOTIDE SEQUENCE [LARGE SCALE GENOMIC DNA]</scope>
    <source>
        <strain evidence="4">CGMCC 1.12963</strain>
    </source>
</reference>
<dbReference type="RefSeq" id="WP_128157879.1">
    <property type="nucleotide sequence ID" value="NZ_JBHSOM010000006.1"/>
</dbReference>
<dbReference type="PANTHER" id="PTHR30041">
    <property type="entry name" value="ARSENATE REDUCTASE"/>
    <property type="match status" value="1"/>
</dbReference>
<dbReference type="PANTHER" id="PTHR30041:SF8">
    <property type="entry name" value="PROTEIN YFFB"/>
    <property type="match status" value="1"/>
</dbReference>
<dbReference type="Pfam" id="PF03960">
    <property type="entry name" value="ArsC"/>
    <property type="match status" value="1"/>
</dbReference>
<dbReference type="AlphaFoldDB" id="A0A3S3LVP6"/>
<evidence type="ECO:0000313" key="3">
    <source>
        <dbReference type="EMBL" id="RWR47940.1"/>
    </source>
</evidence>
<dbReference type="EMBL" id="SAVA01000017">
    <property type="protein sequence ID" value="RWR47940.1"/>
    <property type="molecule type" value="Genomic_DNA"/>
</dbReference>
<proteinExistence type="inferred from homology"/>
<organism evidence="3 4">
    <name type="scientific">Paenirhodobacter huangdaonensis</name>
    <dbReference type="NCBI Taxonomy" id="2501515"/>
    <lineage>
        <taxon>Bacteria</taxon>
        <taxon>Pseudomonadati</taxon>
        <taxon>Pseudomonadota</taxon>
        <taxon>Alphaproteobacteria</taxon>
        <taxon>Rhodobacterales</taxon>
        <taxon>Rhodobacter group</taxon>
        <taxon>Paenirhodobacter</taxon>
    </lineage>
</organism>
<accession>A0A3S3LVP6</accession>
<reference evidence="3 4" key="1">
    <citation type="submission" date="2019-01" db="EMBL/GenBank/DDBJ databases">
        <title>Sinorhodobacter populi sp. nov. isolated from the symptomatic bark tissue of Populus euramericana canker.</title>
        <authorList>
            <person name="Xu G."/>
        </authorList>
    </citation>
    <scope>NUCLEOTIDE SEQUENCE [LARGE SCALE GENOMIC DNA]</scope>
    <source>
        <strain evidence="3 4">CGMCC 1.12963</strain>
    </source>
</reference>
<comment type="similarity">
    <text evidence="1 2">Belongs to the ArsC family.</text>
</comment>
<dbReference type="InterPro" id="IPR036249">
    <property type="entry name" value="Thioredoxin-like_sf"/>
</dbReference>
<sequence>MELYGIKSCDTVKKALKALEAAGRRVEFRDVRVTPLSAAEIDAFLAAFGETLVNRSSTTWRGLSEAERARPAAELLAEHPTLMKRPVIRDGAKLTLGWGAAEQAAWL</sequence>
<gene>
    <name evidence="3" type="ORF">EOW66_18890</name>
</gene>
<dbReference type="SUPFAM" id="SSF52833">
    <property type="entry name" value="Thioredoxin-like"/>
    <property type="match status" value="1"/>
</dbReference>
<name>A0A3S3LVP6_9RHOB</name>